<accession>A0A1F6M2K2</accession>
<sequence length="61" mass="7452">MKKIEENYYREVAFDFYKRFFSVEETSIFIQNLFEPIILDNHGETYKDEIKTLIRLVAKKV</sequence>
<name>A0A1F6M2K2_9BACT</name>
<organism evidence="1 2">
    <name type="scientific">Candidatus Magasanikbacteria bacterium RIFCSPHIGHO2_02_FULL_41_13</name>
    <dbReference type="NCBI Taxonomy" id="1798676"/>
    <lineage>
        <taxon>Bacteria</taxon>
        <taxon>Candidatus Magasanikiibacteriota</taxon>
    </lineage>
</organism>
<dbReference type="EMBL" id="MFPX01000029">
    <property type="protein sequence ID" value="OGH65882.1"/>
    <property type="molecule type" value="Genomic_DNA"/>
</dbReference>
<protein>
    <submittedName>
        <fullName evidence="1">Uncharacterized protein</fullName>
    </submittedName>
</protein>
<gene>
    <name evidence="1" type="ORF">A3B90_03200</name>
</gene>
<evidence type="ECO:0000313" key="1">
    <source>
        <dbReference type="EMBL" id="OGH65882.1"/>
    </source>
</evidence>
<reference evidence="1 2" key="1">
    <citation type="journal article" date="2016" name="Nat. Commun.">
        <title>Thousands of microbial genomes shed light on interconnected biogeochemical processes in an aquifer system.</title>
        <authorList>
            <person name="Anantharaman K."/>
            <person name="Brown C.T."/>
            <person name="Hug L.A."/>
            <person name="Sharon I."/>
            <person name="Castelle C.J."/>
            <person name="Probst A.J."/>
            <person name="Thomas B.C."/>
            <person name="Singh A."/>
            <person name="Wilkins M.J."/>
            <person name="Karaoz U."/>
            <person name="Brodie E.L."/>
            <person name="Williams K.H."/>
            <person name="Hubbard S.S."/>
            <person name="Banfield J.F."/>
        </authorList>
    </citation>
    <scope>NUCLEOTIDE SEQUENCE [LARGE SCALE GENOMIC DNA]</scope>
</reference>
<dbReference type="AlphaFoldDB" id="A0A1F6M2K2"/>
<evidence type="ECO:0000313" key="2">
    <source>
        <dbReference type="Proteomes" id="UP000178742"/>
    </source>
</evidence>
<comment type="caution">
    <text evidence="1">The sequence shown here is derived from an EMBL/GenBank/DDBJ whole genome shotgun (WGS) entry which is preliminary data.</text>
</comment>
<proteinExistence type="predicted"/>
<dbReference type="Proteomes" id="UP000178742">
    <property type="component" value="Unassembled WGS sequence"/>
</dbReference>